<evidence type="ECO:0000256" key="1">
    <source>
        <dbReference type="SAM" id="SignalP"/>
    </source>
</evidence>
<evidence type="ECO:0000313" key="3">
    <source>
        <dbReference type="EMBL" id="KAF4666623.1"/>
    </source>
</evidence>
<dbReference type="AlphaFoldDB" id="A0A7J6M4W4"/>
<feature type="signal peptide" evidence="1">
    <location>
        <begin position="1"/>
        <end position="19"/>
    </location>
</feature>
<dbReference type="Pfam" id="PF13449">
    <property type="entry name" value="Phytase-like"/>
    <property type="match status" value="1"/>
</dbReference>
<dbReference type="PIRSF" id="PIRSF031900">
    <property type="entry name" value="UCP031900"/>
    <property type="match status" value="1"/>
</dbReference>
<feature type="chain" id="PRO_5029888820" description="Phytase-like domain-containing protein" evidence="1">
    <location>
        <begin position="20"/>
        <end position="376"/>
    </location>
</feature>
<dbReference type="InterPro" id="IPR014567">
    <property type="entry name" value="UCP031900"/>
</dbReference>
<dbReference type="EMBL" id="JAAPAO010000230">
    <property type="protein sequence ID" value="KAF4666623.1"/>
    <property type="molecule type" value="Genomic_DNA"/>
</dbReference>
<dbReference type="OrthoDB" id="441843at2759"/>
<keyword evidence="1" id="KW-0732">Signal</keyword>
<name>A0A7J6M4W4_PERCH</name>
<organism evidence="3 4">
    <name type="scientific">Perkinsus chesapeaki</name>
    <name type="common">Clam parasite</name>
    <name type="synonym">Perkinsus andrewsi</name>
    <dbReference type="NCBI Taxonomy" id="330153"/>
    <lineage>
        <taxon>Eukaryota</taxon>
        <taxon>Sar</taxon>
        <taxon>Alveolata</taxon>
        <taxon>Perkinsozoa</taxon>
        <taxon>Perkinsea</taxon>
        <taxon>Perkinsida</taxon>
        <taxon>Perkinsidae</taxon>
        <taxon>Perkinsus</taxon>
    </lineage>
</organism>
<reference evidence="3 4" key="1">
    <citation type="submission" date="2020-04" db="EMBL/GenBank/DDBJ databases">
        <title>Perkinsus chesapeaki whole genome sequence.</title>
        <authorList>
            <person name="Bogema D.R."/>
        </authorList>
    </citation>
    <scope>NUCLEOTIDE SEQUENCE [LARGE SCALE GENOMIC DNA]</scope>
    <source>
        <strain evidence="3">ATCC PRA-425</strain>
    </source>
</reference>
<accession>A0A7J6M4W4</accession>
<evidence type="ECO:0000259" key="2">
    <source>
        <dbReference type="Pfam" id="PF13449"/>
    </source>
</evidence>
<gene>
    <name evidence="3" type="ORF">FOL47_004012</name>
</gene>
<feature type="domain" description="Phytase-like" evidence="2">
    <location>
        <begin position="64"/>
        <end position="326"/>
    </location>
</feature>
<evidence type="ECO:0000313" key="4">
    <source>
        <dbReference type="Proteomes" id="UP000591131"/>
    </source>
</evidence>
<dbReference type="InterPro" id="IPR027372">
    <property type="entry name" value="Phytase-like_dom"/>
</dbReference>
<protein>
    <recommendedName>
        <fullName evidence="2">Phytase-like domain-containing protein</fullName>
    </recommendedName>
</protein>
<proteinExistence type="predicted"/>
<comment type="caution">
    <text evidence="3">The sequence shown here is derived from an EMBL/GenBank/DDBJ whole genome shotgun (WGS) entry which is preliminary data.</text>
</comment>
<dbReference type="Proteomes" id="UP000591131">
    <property type="component" value="Unassembled WGS sequence"/>
</dbReference>
<keyword evidence="4" id="KW-1185">Reference proteome</keyword>
<sequence>MVFNFKLLSLGVLTILAHGAENEKATIKVETVPFKACSPIPPFESDEGTLRHVTTSKLTSDNVKFGGLSSLIITPDGSEILAVSDSGVFVTMPLSSVDEGSINAEFLPMKDAKGDDIVYDSHDGDAEGLTVNGFYEGSGKGELYVSYEKNQRVMKFPKGVSSDKADDLGVSILLAECPHRGGLEAIVKLRSTGQLLMVCEEPNTSTDKTFTVSAWARDAVSGATKKFSVQSENKFFPTDMAELPNGDIMILLRRFVKNDRGAMQIGYITAESIQQAITNEAVAVPKIILELWERDGWKVDNAEGLAARQDPKTNKTFVYTLSDDNHRETQETLLTTFEWIPKSSRPDPPSYARGSSVMMTVYIGMGIAIWSSFWHY</sequence>